<dbReference type="Pfam" id="PF01850">
    <property type="entry name" value="PIN"/>
    <property type="match status" value="1"/>
</dbReference>
<dbReference type="HOGENOM" id="CLU_129890_2_0_6"/>
<dbReference type="eggNOG" id="COG3744">
    <property type="taxonomic scope" value="Bacteria"/>
</dbReference>
<dbReference type="SUPFAM" id="SSF88723">
    <property type="entry name" value="PIN domain-like"/>
    <property type="match status" value="1"/>
</dbReference>
<dbReference type="Gene3D" id="3.40.50.1010">
    <property type="entry name" value="5'-nuclease"/>
    <property type="match status" value="1"/>
</dbReference>
<organism evidence="2 3">
    <name type="scientific">Thiorhodovibrio frisius</name>
    <dbReference type="NCBI Taxonomy" id="631362"/>
    <lineage>
        <taxon>Bacteria</taxon>
        <taxon>Pseudomonadati</taxon>
        <taxon>Pseudomonadota</taxon>
        <taxon>Gammaproteobacteria</taxon>
        <taxon>Chromatiales</taxon>
        <taxon>Chromatiaceae</taxon>
        <taxon>Thiorhodovibrio</taxon>
    </lineage>
</organism>
<dbReference type="InterPro" id="IPR029060">
    <property type="entry name" value="PIN-like_dom_sf"/>
</dbReference>
<reference evidence="2 3" key="2">
    <citation type="submission" date="2011-11" db="EMBL/GenBank/DDBJ databases">
        <authorList>
            <consortium name="US DOE Joint Genome Institute"/>
            <person name="Lucas S."/>
            <person name="Han J."/>
            <person name="Lapidus A."/>
            <person name="Cheng J.-F."/>
            <person name="Goodwin L."/>
            <person name="Pitluck S."/>
            <person name="Peters L."/>
            <person name="Ovchinnikova G."/>
            <person name="Zhang X."/>
            <person name="Detter J.C."/>
            <person name="Han C."/>
            <person name="Tapia R."/>
            <person name="Land M."/>
            <person name="Hauser L."/>
            <person name="Kyrpides N."/>
            <person name="Ivanova N."/>
            <person name="Pagani I."/>
            <person name="Vogl K."/>
            <person name="Liu Z."/>
            <person name="Overmann J."/>
            <person name="Frigaard N.-U."/>
            <person name="Bryant D."/>
            <person name="Woyke T."/>
        </authorList>
    </citation>
    <scope>NUCLEOTIDE SEQUENCE [LARGE SCALE GENOMIC DNA]</scope>
    <source>
        <strain evidence="2 3">970</strain>
    </source>
</reference>
<protein>
    <recommendedName>
        <fullName evidence="1">PIN domain-containing protein</fullName>
    </recommendedName>
</protein>
<accession>H8Z8R0</accession>
<dbReference type="Proteomes" id="UP000002964">
    <property type="component" value="Unassembled WGS sequence"/>
</dbReference>
<dbReference type="EMBL" id="JH603171">
    <property type="protein sequence ID" value="EIC19465.1"/>
    <property type="molecule type" value="Genomic_DNA"/>
</dbReference>
<name>H8Z8R0_9GAMM</name>
<dbReference type="AlphaFoldDB" id="H8Z8R0"/>
<sequence>MLTKTATPVKIDYVTDTMAIILRLENRRLSLRIKDIFEQVEFGTQRLAIPAMAVAELGYLAERRRIETSLSELSDYVNQYPQASIEPITGDIVNQAFRILDIPELHDRLIAATAVCMNAVLITNDPVISESKSVRVIW</sequence>
<dbReference type="STRING" id="631362.Thi970DRAFT_04989"/>
<dbReference type="InterPro" id="IPR002716">
    <property type="entry name" value="PIN_dom"/>
</dbReference>
<evidence type="ECO:0000259" key="1">
    <source>
        <dbReference type="Pfam" id="PF01850"/>
    </source>
</evidence>
<keyword evidence="3" id="KW-1185">Reference proteome</keyword>
<reference evidence="3" key="1">
    <citation type="submission" date="2011-06" db="EMBL/GenBank/DDBJ databases">
        <authorList>
            <consortium name="US DOE Joint Genome Institute (JGI-PGF)"/>
            <person name="Lucas S."/>
            <person name="Han J."/>
            <person name="Lapidus A."/>
            <person name="Cheng J.-F."/>
            <person name="Goodwin L."/>
            <person name="Pitluck S."/>
            <person name="Peters L."/>
            <person name="Land M.L."/>
            <person name="Hauser L."/>
            <person name="Vogl K."/>
            <person name="Liu Z."/>
            <person name="Overmann J."/>
            <person name="Frigaard N.-U."/>
            <person name="Bryant D.A."/>
            <person name="Woyke T.J."/>
        </authorList>
    </citation>
    <scope>NUCLEOTIDE SEQUENCE [LARGE SCALE GENOMIC DNA]</scope>
    <source>
        <strain evidence="3">970</strain>
    </source>
</reference>
<evidence type="ECO:0000313" key="2">
    <source>
        <dbReference type="EMBL" id="EIC19465.1"/>
    </source>
</evidence>
<evidence type="ECO:0000313" key="3">
    <source>
        <dbReference type="Proteomes" id="UP000002964"/>
    </source>
</evidence>
<proteinExistence type="predicted"/>
<gene>
    <name evidence="2" type="ORF">Thi970DRAFT_04989</name>
</gene>
<feature type="domain" description="PIN" evidence="1">
    <location>
        <begin position="13"/>
        <end position="128"/>
    </location>
</feature>